<evidence type="ECO:0000259" key="8">
    <source>
        <dbReference type="Pfam" id="PF17777"/>
    </source>
</evidence>
<dbReference type="InterPro" id="IPR001790">
    <property type="entry name" value="Ribosomal_uL10"/>
</dbReference>
<feature type="region of interest" description="Disordered" evidence="7">
    <location>
        <begin position="290"/>
        <end position="348"/>
    </location>
</feature>
<comment type="caution">
    <text evidence="9">The sequence shown here is derived from an EMBL/GenBank/DDBJ whole genome shotgun (WGS) entry which is preliminary data.</text>
</comment>
<feature type="compositionally biased region" description="Low complexity" evidence="7">
    <location>
        <begin position="298"/>
        <end position="307"/>
    </location>
</feature>
<dbReference type="GO" id="GO:0070180">
    <property type="term" value="F:large ribosomal subunit rRNA binding"/>
    <property type="evidence" value="ECO:0007669"/>
    <property type="project" value="UniProtKB-UniRule"/>
</dbReference>
<dbReference type="Gene3D" id="3.90.105.20">
    <property type="match status" value="1"/>
</dbReference>
<accession>A0ABD5UB86</accession>
<protein>
    <recommendedName>
        <fullName evidence="6">Large ribosomal subunit protein uL10</fullName>
    </recommendedName>
    <alternativeName>
        <fullName evidence="6">Acidic ribosomal protein P0 homolog</fullName>
    </alternativeName>
</protein>
<dbReference type="Proteomes" id="UP001596406">
    <property type="component" value="Unassembled WGS sequence"/>
</dbReference>
<keyword evidence="5 6" id="KW-0687">Ribonucleoprotein</keyword>
<dbReference type="InterPro" id="IPR050323">
    <property type="entry name" value="Ribosomal_protein_uL10"/>
</dbReference>
<dbReference type="Gene3D" id="6.10.140.760">
    <property type="match status" value="1"/>
</dbReference>
<dbReference type="AlphaFoldDB" id="A0ABD5UB86"/>
<feature type="domain" description="Large ribosomal subunit protein uL10-like insertion" evidence="8">
    <location>
        <begin position="116"/>
        <end position="184"/>
    </location>
</feature>
<dbReference type="InterPro" id="IPR043141">
    <property type="entry name" value="Ribosomal_uL10-like_sf"/>
</dbReference>
<dbReference type="CDD" id="cd05795">
    <property type="entry name" value="Ribosomal_P0_L10e"/>
    <property type="match status" value="1"/>
</dbReference>
<dbReference type="InterPro" id="IPR022909">
    <property type="entry name" value="Ribosomal_uL10_arc"/>
</dbReference>
<evidence type="ECO:0000256" key="4">
    <source>
        <dbReference type="ARBA" id="ARBA00022980"/>
    </source>
</evidence>
<dbReference type="HAMAP" id="MF_00280">
    <property type="entry name" value="Ribosomal_uL10_arch"/>
    <property type="match status" value="1"/>
</dbReference>
<evidence type="ECO:0000313" key="10">
    <source>
        <dbReference type="Proteomes" id="UP001596406"/>
    </source>
</evidence>
<organism evidence="9 10">
    <name type="scientific">Halomarina ordinaria</name>
    <dbReference type="NCBI Taxonomy" id="3033939"/>
    <lineage>
        <taxon>Archaea</taxon>
        <taxon>Methanobacteriati</taxon>
        <taxon>Methanobacteriota</taxon>
        <taxon>Stenosarchaea group</taxon>
        <taxon>Halobacteria</taxon>
        <taxon>Halobacteriales</taxon>
        <taxon>Natronomonadaceae</taxon>
        <taxon>Halomarina</taxon>
    </lineage>
</organism>
<reference evidence="9 10" key="1">
    <citation type="journal article" date="2019" name="Int. J. Syst. Evol. Microbiol.">
        <title>The Global Catalogue of Microorganisms (GCM) 10K type strain sequencing project: providing services to taxonomists for standard genome sequencing and annotation.</title>
        <authorList>
            <consortium name="The Broad Institute Genomics Platform"/>
            <consortium name="The Broad Institute Genome Sequencing Center for Infectious Disease"/>
            <person name="Wu L."/>
            <person name="Ma J."/>
        </authorList>
    </citation>
    <scope>NUCLEOTIDE SEQUENCE [LARGE SCALE GENOMIC DNA]</scope>
    <source>
        <strain evidence="9 10">PSRA2</strain>
    </source>
</reference>
<comment type="subunit">
    <text evidence="6">Part of the 50S ribosomal subunit. Forms part of the ribosomal stalk which helps the ribosome interact with GTP-bound translation factors. Forms a heptameric L10(L12)2(L12)2(L12)2 complex, where L10 forms an elongated spine to which the L12 dimers bind in a sequential fashion.</text>
</comment>
<dbReference type="Pfam" id="PF17777">
    <property type="entry name" value="RL10P_insert"/>
    <property type="match status" value="1"/>
</dbReference>
<dbReference type="GO" id="GO:1990904">
    <property type="term" value="C:ribonucleoprotein complex"/>
    <property type="evidence" value="ECO:0007669"/>
    <property type="project" value="UniProtKB-KW"/>
</dbReference>
<keyword evidence="2 6" id="KW-0699">rRNA-binding</keyword>
<dbReference type="NCBIfam" id="NF003097">
    <property type="entry name" value="PRK04019.1-4"/>
    <property type="match status" value="1"/>
</dbReference>
<dbReference type="PANTHER" id="PTHR45699">
    <property type="entry name" value="60S ACIDIC RIBOSOMAL PROTEIN P0"/>
    <property type="match status" value="1"/>
</dbReference>
<evidence type="ECO:0000256" key="3">
    <source>
        <dbReference type="ARBA" id="ARBA00022884"/>
    </source>
</evidence>
<dbReference type="Gene3D" id="3.30.70.1730">
    <property type="match status" value="1"/>
</dbReference>
<dbReference type="RefSeq" id="WP_304447713.1">
    <property type="nucleotide sequence ID" value="NZ_JARRAH010000001.1"/>
</dbReference>
<evidence type="ECO:0000256" key="7">
    <source>
        <dbReference type="SAM" id="MobiDB-lite"/>
    </source>
</evidence>
<comment type="function">
    <text evidence="6">Forms part of the ribosomal stalk, playing a central role in the interaction of the ribosome with GTP-bound translation factors.</text>
</comment>
<dbReference type="FunFam" id="3.90.105.20:FF:000001">
    <property type="entry name" value="60S acidic ribosomal protein P0"/>
    <property type="match status" value="1"/>
</dbReference>
<keyword evidence="4 6" id="KW-0689">Ribosomal protein</keyword>
<dbReference type="GO" id="GO:0006412">
    <property type="term" value="P:translation"/>
    <property type="evidence" value="ECO:0007669"/>
    <property type="project" value="UniProtKB-UniRule"/>
</dbReference>
<dbReference type="GO" id="GO:0005840">
    <property type="term" value="C:ribosome"/>
    <property type="evidence" value="ECO:0007669"/>
    <property type="project" value="UniProtKB-KW"/>
</dbReference>
<evidence type="ECO:0000256" key="5">
    <source>
        <dbReference type="ARBA" id="ARBA00023274"/>
    </source>
</evidence>
<dbReference type="NCBIfam" id="NF003098">
    <property type="entry name" value="PRK04019.1-5"/>
    <property type="match status" value="1"/>
</dbReference>
<dbReference type="EMBL" id="JBHSXM010000001">
    <property type="protein sequence ID" value="MFC6836019.1"/>
    <property type="molecule type" value="Genomic_DNA"/>
</dbReference>
<dbReference type="InterPro" id="IPR040637">
    <property type="entry name" value="Ribosomal_uL10-like_insert"/>
</dbReference>
<dbReference type="Pfam" id="PF00466">
    <property type="entry name" value="Ribosomal_L10"/>
    <property type="match status" value="1"/>
</dbReference>
<gene>
    <name evidence="6" type="primary">rpl10</name>
    <name evidence="6" type="synonym">rplP0</name>
    <name evidence="9" type="ORF">ACFQHK_05805</name>
</gene>
<feature type="compositionally biased region" description="Acidic residues" evidence="7">
    <location>
        <begin position="308"/>
        <end position="340"/>
    </location>
</feature>
<proteinExistence type="inferred from homology"/>
<evidence type="ECO:0000256" key="1">
    <source>
        <dbReference type="ARBA" id="ARBA00008889"/>
    </source>
</evidence>
<name>A0ABD5UB86_9EURY</name>
<keyword evidence="10" id="KW-1185">Reference proteome</keyword>
<keyword evidence="3 6" id="KW-0694">RNA-binding</keyword>
<dbReference type="InterPro" id="IPR043164">
    <property type="entry name" value="Ribosomal_uL10-like_insert_sf"/>
</dbReference>
<evidence type="ECO:0000313" key="9">
    <source>
        <dbReference type="EMBL" id="MFC6836019.1"/>
    </source>
</evidence>
<comment type="similarity">
    <text evidence="1 6">Belongs to the universal ribosomal protein uL10 family.</text>
</comment>
<dbReference type="SUPFAM" id="SSF160369">
    <property type="entry name" value="Ribosomal protein L10-like"/>
    <property type="match status" value="1"/>
</dbReference>
<dbReference type="PANTHER" id="PTHR45699:SF3">
    <property type="entry name" value="LARGE RIBOSOMAL SUBUNIT PROTEIN UL10"/>
    <property type="match status" value="1"/>
</dbReference>
<evidence type="ECO:0000256" key="6">
    <source>
        <dbReference type="HAMAP-Rule" id="MF_00280"/>
    </source>
</evidence>
<evidence type="ECO:0000256" key="2">
    <source>
        <dbReference type="ARBA" id="ARBA00022730"/>
    </source>
</evidence>
<sequence length="348" mass="37042">MSAESERKTEVIPQWKREEVDALVDTLESYESVGVVNIAGIPSRQLQAMRRDLYGTAELRVSRNTLMVRALEEVDDGLETLVEHIEGQVGVIGTNDNPFGLYRQLEASKTPAPINAGEVAPNDIVIPEGDTGIDPGPFVGELQQVGANARIQDGSIKVLEDSTVLEAGGEVDQQLANVLSELGIEPKEVGLDLRGVYSEGVFFEPEELAIDVDEYRADIESAVAAGRNLSVNAVYPTARTADLLLAKASTEARSLGVYAAIESPDIADDLVAKADAQMRALAARIDDEEALPEELRGADLAAPADEAAGTEEEPDDTEESTDDQDAEADDTDDDDGDDGGDALGAMFG</sequence>